<dbReference type="OrthoDB" id="307788at2"/>
<dbReference type="GO" id="GO:0005829">
    <property type="term" value="C:cytosol"/>
    <property type="evidence" value="ECO:0007669"/>
    <property type="project" value="TreeGrafter"/>
</dbReference>
<dbReference type="Pfam" id="PF02033">
    <property type="entry name" value="RBFA"/>
    <property type="match status" value="1"/>
</dbReference>
<dbReference type="RefSeq" id="WP_014811498.1">
    <property type="nucleotide sequence ID" value="NC_018025.1"/>
</dbReference>
<dbReference type="InterPro" id="IPR000238">
    <property type="entry name" value="RbfA"/>
</dbReference>
<dbReference type="InterPro" id="IPR020053">
    <property type="entry name" value="Ribosome-bd_factorA_CS"/>
</dbReference>
<dbReference type="STRING" id="706587.Desti_3726"/>
<dbReference type="Proteomes" id="UP000006055">
    <property type="component" value="Chromosome"/>
</dbReference>
<dbReference type="InterPro" id="IPR015946">
    <property type="entry name" value="KH_dom-like_a/b"/>
</dbReference>
<comment type="similarity">
    <text evidence="2">Belongs to the RbfA family.</text>
</comment>
<dbReference type="Gene3D" id="3.30.300.20">
    <property type="match status" value="1"/>
</dbReference>
<evidence type="ECO:0000313" key="3">
    <source>
        <dbReference type="EMBL" id="AFM26370.1"/>
    </source>
</evidence>
<evidence type="ECO:0000313" key="4">
    <source>
        <dbReference type="Proteomes" id="UP000006055"/>
    </source>
</evidence>
<evidence type="ECO:0000256" key="2">
    <source>
        <dbReference type="HAMAP-Rule" id="MF_00003"/>
    </source>
</evidence>
<keyword evidence="2" id="KW-0963">Cytoplasm</keyword>
<organism evidence="3 4">
    <name type="scientific">Desulfomonile tiedjei (strain ATCC 49306 / DSM 6799 / DCB-1)</name>
    <dbReference type="NCBI Taxonomy" id="706587"/>
    <lineage>
        <taxon>Bacteria</taxon>
        <taxon>Pseudomonadati</taxon>
        <taxon>Thermodesulfobacteriota</taxon>
        <taxon>Desulfomonilia</taxon>
        <taxon>Desulfomonilales</taxon>
        <taxon>Desulfomonilaceae</taxon>
        <taxon>Desulfomonile</taxon>
    </lineage>
</organism>
<dbReference type="SUPFAM" id="SSF89919">
    <property type="entry name" value="Ribosome-binding factor A, RbfA"/>
    <property type="match status" value="1"/>
</dbReference>
<dbReference type="AlphaFoldDB" id="I4C9X9"/>
<sequence length="118" mass="13673">MANFRKNRVAELLRQAISDIVILRIKDPRVQGITITEVQMSADLKSARVYFSSLTDGKTETHLQGLNAAEGFIRRQLRQELDLKYIPELAFFYDTSFDNFHRINRILKEIGPKDDDES</sequence>
<gene>
    <name evidence="2" type="primary">rbfA</name>
    <name evidence="3" type="ordered locus">Desti_3726</name>
</gene>
<reference evidence="4" key="1">
    <citation type="submission" date="2012-06" db="EMBL/GenBank/DDBJ databases">
        <title>Complete sequence of chromosome of Desulfomonile tiedjei DSM 6799.</title>
        <authorList>
            <person name="Lucas S."/>
            <person name="Copeland A."/>
            <person name="Lapidus A."/>
            <person name="Glavina del Rio T."/>
            <person name="Dalin E."/>
            <person name="Tice H."/>
            <person name="Bruce D."/>
            <person name="Goodwin L."/>
            <person name="Pitluck S."/>
            <person name="Peters L."/>
            <person name="Ovchinnikova G."/>
            <person name="Zeytun A."/>
            <person name="Lu M."/>
            <person name="Kyrpides N."/>
            <person name="Mavromatis K."/>
            <person name="Ivanova N."/>
            <person name="Brettin T."/>
            <person name="Detter J.C."/>
            <person name="Han C."/>
            <person name="Larimer F."/>
            <person name="Land M."/>
            <person name="Hauser L."/>
            <person name="Markowitz V."/>
            <person name="Cheng J.-F."/>
            <person name="Hugenholtz P."/>
            <person name="Woyke T."/>
            <person name="Wu D."/>
            <person name="Spring S."/>
            <person name="Schroeder M."/>
            <person name="Brambilla E."/>
            <person name="Klenk H.-P."/>
            <person name="Eisen J.A."/>
        </authorList>
    </citation>
    <scope>NUCLEOTIDE SEQUENCE [LARGE SCALE GENOMIC DNA]</scope>
    <source>
        <strain evidence="4">ATCC 49306 / DSM 6799 / DCB-1</strain>
    </source>
</reference>
<dbReference type="InterPro" id="IPR023799">
    <property type="entry name" value="RbfA_dom_sf"/>
</dbReference>
<dbReference type="eggNOG" id="COG0858">
    <property type="taxonomic scope" value="Bacteria"/>
</dbReference>
<dbReference type="KEGG" id="dti:Desti_3726"/>
<dbReference type="PANTHER" id="PTHR33515:SF1">
    <property type="entry name" value="RIBOSOME-BINDING FACTOR A, CHLOROPLASTIC-RELATED"/>
    <property type="match status" value="1"/>
</dbReference>
<evidence type="ECO:0000256" key="1">
    <source>
        <dbReference type="ARBA" id="ARBA00022517"/>
    </source>
</evidence>
<proteinExistence type="inferred from homology"/>
<comment type="function">
    <text evidence="2">One of several proteins that assist in the late maturation steps of the functional core of the 30S ribosomal subunit. Associates with free 30S ribosomal subunits (but not with 30S subunits that are part of 70S ribosomes or polysomes). Required for efficient processing of 16S rRNA. May interact with the 5'-terminal helix region of 16S rRNA.</text>
</comment>
<name>I4C9X9_DESTA</name>
<dbReference type="GO" id="GO:0043024">
    <property type="term" value="F:ribosomal small subunit binding"/>
    <property type="evidence" value="ECO:0007669"/>
    <property type="project" value="TreeGrafter"/>
</dbReference>
<dbReference type="PANTHER" id="PTHR33515">
    <property type="entry name" value="RIBOSOME-BINDING FACTOR A, CHLOROPLASTIC-RELATED"/>
    <property type="match status" value="1"/>
</dbReference>
<comment type="subcellular location">
    <subcellularLocation>
        <location evidence="2">Cytoplasm</location>
    </subcellularLocation>
</comment>
<dbReference type="NCBIfam" id="TIGR00082">
    <property type="entry name" value="rbfA"/>
    <property type="match status" value="1"/>
</dbReference>
<dbReference type="EMBL" id="CP003360">
    <property type="protein sequence ID" value="AFM26370.1"/>
    <property type="molecule type" value="Genomic_DNA"/>
</dbReference>
<dbReference type="HOGENOM" id="CLU_089475_3_0_7"/>
<keyword evidence="1 2" id="KW-0690">Ribosome biogenesis</keyword>
<dbReference type="HAMAP" id="MF_00003">
    <property type="entry name" value="RbfA"/>
    <property type="match status" value="1"/>
</dbReference>
<dbReference type="GO" id="GO:0030490">
    <property type="term" value="P:maturation of SSU-rRNA"/>
    <property type="evidence" value="ECO:0007669"/>
    <property type="project" value="UniProtKB-UniRule"/>
</dbReference>
<comment type="subunit">
    <text evidence="2">Monomer. Binds 30S ribosomal subunits, but not 50S ribosomal subunits or 70S ribosomes.</text>
</comment>
<accession>I4C9X9</accession>
<protein>
    <recommendedName>
        <fullName evidence="2">Ribosome-binding factor A</fullName>
    </recommendedName>
</protein>
<dbReference type="PROSITE" id="PS01319">
    <property type="entry name" value="RBFA"/>
    <property type="match status" value="1"/>
</dbReference>
<keyword evidence="4" id="KW-1185">Reference proteome</keyword>